<gene>
    <name evidence="4" type="ORF">M9Y10_029588</name>
</gene>
<feature type="compositionally biased region" description="Polar residues" evidence="2">
    <location>
        <begin position="184"/>
        <end position="199"/>
    </location>
</feature>
<evidence type="ECO:0000256" key="2">
    <source>
        <dbReference type="SAM" id="MobiDB-lite"/>
    </source>
</evidence>
<dbReference type="Gene3D" id="1.10.10.60">
    <property type="entry name" value="Homeodomain-like"/>
    <property type="match status" value="1"/>
</dbReference>
<sequence>MRQIPPPILVSNDLAQQNAQNNRNQAQRTVSQPPTGPSPFLTIESPSSQQSSHIPSITSYSSNVRTTIQNIGPSPSGTIRSPIVRVIKPHQVPGRPLSAYPFSSLAPKKQNAAPYPTLPSKLEISEQRNKVEQEIQCLRAELSSLMHQWNFYNEELLSYSMEHNSDINSKSSTNSSITQDSENDQNINEKNTLNDEANNSSSEIKTKSKTKHSMVLPTDITKSSIIHGVKEYHNILLSDPLIESVINSNREKKKESESSAFAQKLSPEATFRAINDLPLYKTTIQDIKEMVAPVFAAHFKSRELIKQKQEYLTKCYLEIHEESKHLRDKVDDYNIRVDSVSENWPSDFPKGKTKTENEEELAKWTAPDQPMLMTQTRLITNCYYNTNGYVPNPVEAHEEYKNRISWSDDEKKKFVSKYMQHPKKFRLIADSLPLKSVKDVIEFYYVNRYTLSLKEKETARRKRGGKKKVISEGSAKTTK</sequence>
<dbReference type="PANTHER" id="PTHR13992:SF39">
    <property type="entry name" value="SMRTER, ISOFORM G"/>
    <property type="match status" value="1"/>
</dbReference>
<organism evidence="4 5">
    <name type="scientific">Tritrichomonas musculus</name>
    <dbReference type="NCBI Taxonomy" id="1915356"/>
    <lineage>
        <taxon>Eukaryota</taxon>
        <taxon>Metamonada</taxon>
        <taxon>Parabasalia</taxon>
        <taxon>Tritrichomonadida</taxon>
        <taxon>Tritrichomonadidae</taxon>
        <taxon>Tritrichomonas</taxon>
    </lineage>
</organism>
<dbReference type="PANTHER" id="PTHR13992">
    <property type="entry name" value="NUCLEAR RECEPTOR CO-REPRESSOR RELATED NCOR"/>
    <property type="match status" value="1"/>
</dbReference>
<feature type="compositionally biased region" description="Low complexity" evidence="2">
    <location>
        <begin position="15"/>
        <end position="28"/>
    </location>
</feature>
<evidence type="ECO:0000313" key="4">
    <source>
        <dbReference type="EMBL" id="KAK8892362.1"/>
    </source>
</evidence>
<keyword evidence="5" id="KW-1185">Reference proteome</keyword>
<feature type="compositionally biased region" description="Low complexity" evidence="2">
    <location>
        <begin position="166"/>
        <end position="180"/>
    </location>
</feature>
<dbReference type="Proteomes" id="UP001470230">
    <property type="component" value="Unassembled WGS sequence"/>
</dbReference>
<dbReference type="InterPro" id="IPR001005">
    <property type="entry name" value="SANT/Myb"/>
</dbReference>
<feature type="compositionally biased region" description="Low complexity" evidence="2">
    <location>
        <begin position="45"/>
        <end position="60"/>
    </location>
</feature>
<feature type="region of interest" description="Disordered" evidence="2">
    <location>
        <begin position="165"/>
        <end position="212"/>
    </location>
</feature>
<dbReference type="SMART" id="SM00717">
    <property type="entry name" value="SANT"/>
    <property type="match status" value="1"/>
</dbReference>
<dbReference type="EMBL" id="JAPFFF010000004">
    <property type="protein sequence ID" value="KAK8892362.1"/>
    <property type="molecule type" value="Genomic_DNA"/>
</dbReference>
<proteinExistence type="predicted"/>
<evidence type="ECO:0000256" key="1">
    <source>
        <dbReference type="SAM" id="Coils"/>
    </source>
</evidence>
<feature type="domain" description="SANT" evidence="3">
    <location>
        <begin position="406"/>
        <end position="452"/>
    </location>
</feature>
<dbReference type="InterPro" id="IPR051571">
    <property type="entry name" value="N-CoR_corepressor"/>
</dbReference>
<feature type="coiled-coil region" evidence="1">
    <location>
        <begin position="121"/>
        <end position="148"/>
    </location>
</feature>
<reference evidence="4 5" key="1">
    <citation type="submission" date="2024-04" db="EMBL/GenBank/DDBJ databases">
        <title>Tritrichomonas musculus Genome.</title>
        <authorList>
            <person name="Alves-Ferreira E."/>
            <person name="Grigg M."/>
            <person name="Lorenzi H."/>
            <person name="Galac M."/>
        </authorList>
    </citation>
    <scope>NUCLEOTIDE SEQUENCE [LARGE SCALE GENOMIC DNA]</scope>
    <source>
        <strain evidence="4 5">EAF2021</strain>
    </source>
</reference>
<protein>
    <recommendedName>
        <fullName evidence="3">SANT domain-containing protein</fullName>
    </recommendedName>
</protein>
<dbReference type="Pfam" id="PF00249">
    <property type="entry name" value="Myb_DNA-binding"/>
    <property type="match status" value="1"/>
</dbReference>
<name>A0ABR2KN72_9EUKA</name>
<evidence type="ECO:0000259" key="3">
    <source>
        <dbReference type="PROSITE" id="PS51293"/>
    </source>
</evidence>
<evidence type="ECO:0000313" key="5">
    <source>
        <dbReference type="Proteomes" id="UP001470230"/>
    </source>
</evidence>
<feature type="region of interest" description="Disordered" evidence="2">
    <location>
        <begin position="457"/>
        <end position="479"/>
    </location>
</feature>
<accession>A0ABR2KN72</accession>
<dbReference type="SUPFAM" id="SSF46689">
    <property type="entry name" value="Homeodomain-like"/>
    <property type="match status" value="1"/>
</dbReference>
<dbReference type="PROSITE" id="PS51293">
    <property type="entry name" value="SANT"/>
    <property type="match status" value="1"/>
</dbReference>
<comment type="caution">
    <text evidence="4">The sequence shown here is derived from an EMBL/GenBank/DDBJ whole genome shotgun (WGS) entry which is preliminary data.</text>
</comment>
<dbReference type="InterPro" id="IPR009057">
    <property type="entry name" value="Homeodomain-like_sf"/>
</dbReference>
<feature type="compositionally biased region" description="Basic residues" evidence="2">
    <location>
        <begin position="459"/>
        <end position="468"/>
    </location>
</feature>
<feature type="region of interest" description="Disordered" evidence="2">
    <location>
        <begin position="15"/>
        <end position="60"/>
    </location>
</feature>
<dbReference type="InterPro" id="IPR017884">
    <property type="entry name" value="SANT_dom"/>
</dbReference>
<keyword evidence="1" id="KW-0175">Coiled coil</keyword>